<feature type="compositionally biased region" description="Basic and acidic residues" evidence="1">
    <location>
        <begin position="316"/>
        <end position="325"/>
    </location>
</feature>
<comment type="caution">
    <text evidence="2">The sequence shown here is derived from an EMBL/GenBank/DDBJ whole genome shotgun (WGS) entry which is preliminary data.</text>
</comment>
<feature type="region of interest" description="Disordered" evidence="1">
    <location>
        <begin position="303"/>
        <end position="345"/>
    </location>
</feature>
<evidence type="ECO:0000256" key="1">
    <source>
        <dbReference type="SAM" id="MobiDB-lite"/>
    </source>
</evidence>
<keyword evidence="3" id="KW-1185">Reference proteome</keyword>
<evidence type="ECO:0000313" key="2">
    <source>
        <dbReference type="EMBL" id="NMM00335.1"/>
    </source>
</evidence>
<proteinExistence type="predicted"/>
<sequence length="345" mass="37948">MQGVVYLLDQPLKTLKLNASLEGKYFLRPVHSSTMASTRIGGHEPTIIRFFSGADRAIVFCFCPIDNPTDGAVGAAWRRANQFAEPDSRVEEVGRFVWSNNAFETTIGEISMFLRGSATLTEDCYLDIGRLKAAVDAKGMIVFSSEPGGDRAGRALAAYMLGLAYHRVLEEAINDLAETCRNGSLEIRAEPMHAEISRFLASYYFEAPARVATTEVGPLYAAIRDRLLLGPLCRELVDQLGRIAEISRMQRTAAESAFETKLQRRFAIFGVLIGLLGLAQLTQTTPSQIQSFAVGWKSFFTGSPVPSASPVVPTSEAKEPSEHMKPQQARSKRSRHDVSEQADPR</sequence>
<dbReference type="Proteomes" id="UP000544134">
    <property type="component" value="Unassembled WGS sequence"/>
</dbReference>
<protein>
    <submittedName>
        <fullName evidence="2">Uncharacterized protein</fullName>
    </submittedName>
</protein>
<dbReference type="RefSeq" id="WP_169487271.1">
    <property type="nucleotide sequence ID" value="NZ_JABBGJ010000022.1"/>
</dbReference>
<gene>
    <name evidence="2" type="ORF">HHL24_20630</name>
</gene>
<feature type="compositionally biased region" description="Low complexity" evidence="1">
    <location>
        <begin position="303"/>
        <end position="315"/>
    </location>
</feature>
<evidence type="ECO:0000313" key="3">
    <source>
        <dbReference type="Proteomes" id="UP000544134"/>
    </source>
</evidence>
<dbReference type="AlphaFoldDB" id="A0A848IKK1"/>
<accession>A0A848IKK1</accession>
<organism evidence="2 3">
    <name type="scientific">Paraburkholderia polaris</name>
    <dbReference type="NCBI Taxonomy" id="2728848"/>
    <lineage>
        <taxon>Bacteria</taxon>
        <taxon>Pseudomonadati</taxon>
        <taxon>Pseudomonadota</taxon>
        <taxon>Betaproteobacteria</taxon>
        <taxon>Burkholderiales</taxon>
        <taxon>Burkholderiaceae</taxon>
        <taxon>Paraburkholderia</taxon>
    </lineage>
</organism>
<dbReference type="EMBL" id="JABBGJ010000022">
    <property type="protein sequence ID" value="NMM00335.1"/>
    <property type="molecule type" value="Genomic_DNA"/>
</dbReference>
<feature type="compositionally biased region" description="Basic and acidic residues" evidence="1">
    <location>
        <begin position="336"/>
        <end position="345"/>
    </location>
</feature>
<name>A0A848IKK1_9BURK</name>
<reference evidence="2 3" key="1">
    <citation type="submission" date="2020-04" db="EMBL/GenBank/DDBJ databases">
        <title>Paraburkholderia sp. RP-4-7 isolated from soil.</title>
        <authorList>
            <person name="Dahal R.H."/>
        </authorList>
    </citation>
    <scope>NUCLEOTIDE SEQUENCE [LARGE SCALE GENOMIC DNA]</scope>
    <source>
        <strain evidence="2 3">RP-4-7</strain>
    </source>
</reference>